<evidence type="ECO:0000259" key="1">
    <source>
        <dbReference type="Pfam" id="PF11790"/>
    </source>
</evidence>
<evidence type="ECO:0000313" key="3">
    <source>
        <dbReference type="Proteomes" id="UP000785200"/>
    </source>
</evidence>
<dbReference type="PANTHER" id="PTHR34154:SF3">
    <property type="entry name" value="ALKALI-SENSITIVE LINKAGE PROTEIN 1"/>
    <property type="match status" value="1"/>
</dbReference>
<feature type="domain" description="Asl1-like glycosyl hydrolase catalytic" evidence="1">
    <location>
        <begin position="36"/>
        <end position="168"/>
    </location>
</feature>
<dbReference type="GO" id="GO:0071966">
    <property type="term" value="P:fungal-type cell wall polysaccharide metabolic process"/>
    <property type="evidence" value="ECO:0007669"/>
    <property type="project" value="TreeGrafter"/>
</dbReference>
<dbReference type="InterPro" id="IPR017853">
    <property type="entry name" value="GH"/>
</dbReference>
<proteinExistence type="predicted"/>
<dbReference type="Pfam" id="PF11790">
    <property type="entry name" value="Glyco_hydro_cc"/>
    <property type="match status" value="1"/>
</dbReference>
<comment type="caution">
    <text evidence="2">The sequence shown here is derived from an EMBL/GenBank/DDBJ whole genome shotgun (WGS) entry which is preliminary data.</text>
</comment>
<reference evidence="2" key="1">
    <citation type="submission" date="2019-07" db="EMBL/GenBank/DDBJ databases">
        <title>Hyphodiscus hymeniophilus genome sequencing and assembly.</title>
        <authorList>
            <person name="Kramer G."/>
            <person name="Nodwell J."/>
        </authorList>
    </citation>
    <scope>NUCLEOTIDE SEQUENCE</scope>
    <source>
        <strain evidence="2">ATCC 34498</strain>
    </source>
</reference>
<dbReference type="PANTHER" id="PTHR34154">
    <property type="entry name" value="ALKALI-SENSITIVE LINKAGE PROTEIN 1"/>
    <property type="match status" value="1"/>
</dbReference>
<keyword evidence="3" id="KW-1185">Reference proteome</keyword>
<protein>
    <recommendedName>
        <fullName evidence="1">Asl1-like glycosyl hydrolase catalytic domain-containing protein</fullName>
    </recommendedName>
</protein>
<evidence type="ECO:0000313" key="2">
    <source>
        <dbReference type="EMBL" id="KAG0646400.1"/>
    </source>
</evidence>
<dbReference type="GO" id="GO:0009277">
    <property type="term" value="C:fungal-type cell wall"/>
    <property type="evidence" value="ECO:0007669"/>
    <property type="project" value="TreeGrafter"/>
</dbReference>
<gene>
    <name evidence="2" type="ORF">D0Z07_7645</name>
</gene>
<dbReference type="InterPro" id="IPR024655">
    <property type="entry name" value="Asl1_glyco_hydro_catalytic"/>
</dbReference>
<dbReference type="Proteomes" id="UP000785200">
    <property type="component" value="Unassembled WGS sequence"/>
</dbReference>
<name>A0A9P6VEH4_9HELO</name>
<sequence length="384" mass="42197">MVIKKRCLLWDWTNTAHIPEAMERVNFDGPLASCSNWNAWVPPELKNRLPFRPTVRGMDQLTDANEWGMVSNNDHAILHYFNEPERAGISPEKAAEMWVEKMVPLRKEKGKKIIGPGCASDPGGEAWLDDFMKRVEDIREPPDYLGVHYYGPDATAAIKYIEKMSKETELARLVGNGALIDAFDNGYELSGFPDTKVKSSHRPSPHSSLLCYSFPGQSWSRIETPHTNKEDITAKPVFLPWAPPVPDPAFNVVDGDEVSTPPPPLFDVGAAVIVSNEPSPMVSVIVANGVVSNEELDPVLRGVDEIVCPEELLVEATAEESLSDVEAAAPPPFAVVPEPPPPEITPVYVALKDETSTATLRGSGAMVPPLNWEHIEVFSSSLLM</sequence>
<dbReference type="OrthoDB" id="43654at2759"/>
<dbReference type="Gene3D" id="3.20.20.80">
    <property type="entry name" value="Glycosidases"/>
    <property type="match status" value="1"/>
</dbReference>
<dbReference type="SUPFAM" id="SSF51445">
    <property type="entry name" value="(Trans)glycosidases"/>
    <property type="match status" value="1"/>
</dbReference>
<dbReference type="EMBL" id="VNKQ01000015">
    <property type="protein sequence ID" value="KAG0646400.1"/>
    <property type="molecule type" value="Genomic_DNA"/>
</dbReference>
<dbReference type="InterPro" id="IPR053183">
    <property type="entry name" value="ASL1"/>
</dbReference>
<accession>A0A9P6VEH4</accession>
<dbReference type="AlphaFoldDB" id="A0A9P6VEH4"/>
<organism evidence="2 3">
    <name type="scientific">Hyphodiscus hymeniophilus</name>
    <dbReference type="NCBI Taxonomy" id="353542"/>
    <lineage>
        <taxon>Eukaryota</taxon>
        <taxon>Fungi</taxon>
        <taxon>Dikarya</taxon>
        <taxon>Ascomycota</taxon>
        <taxon>Pezizomycotina</taxon>
        <taxon>Leotiomycetes</taxon>
        <taxon>Helotiales</taxon>
        <taxon>Hyphodiscaceae</taxon>
        <taxon>Hyphodiscus</taxon>
    </lineage>
</organism>